<gene>
    <name evidence="2" type="ORF">TBRA_LOCUS7321</name>
</gene>
<keyword evidence="3" id="KW-1185">Reference proteome</keyword>
<evidence type="ECO:0000313" key="3">
    <source>
        <dbReference type="Proteomes" id="UP000479190"/>
    </source>
</evidence>
<dbReference type="EMBL" id="CADCXV010000785">
    <property type="protein sequence ID" value="CAB0035424.1"/>
    <property type="molecule type" value="Genomic_DNA"/>
</dbReference>
<reference evidence="2 3" key="1">
    <citation type="submission" date="2020-02" db="EMBL/GenBank/DDBJ databases">
        <authorList>
            <person name="Ferguson B K."/>
        </authorList>
    </citation>
    <scope>NUCLEOTIDE SEQUENCE [LARGE SCALE GENOMIC DNA]</scope>
</reference>
<dbReference type="Proteomes" id="UP000479190">
    <property type="component" value="Unassembled WGS sequence"/>
</dbReference>
<dbReference type="OrthoDB" id="2347980at2759"/>
<protein>
    <submittedName>
        <fullName evidence="2">Uncharacterized protein</fullName>
    </submittedName>
</protein>
<dbReference type="AlphaFoldDB" id="A0A6H5IBP0"/>
<feature type="compositionally biased region" description="Low complexity" evidence="1">
    <location>
        <begin position="203"/>
        <end position="224"/>
    </location>
</feature>
<feature type="region of interest" description="Disordered" evidence="1">
    <location>
        <begin position="39"/>
        <end position="68"/>
    </location>
</feature>
<proteinExistence type="predicted"/>
<sequence length="246" mass="26645">MTLFFQNATCYNLSDQEASSVSADDENMMMGMQHQHHHQLQVATTSGNNSNNNNGSGGNNNHHGDAATPGVMSGAGCYGRNMTFPRFGSGSSSYRSATGPRHHELPAIVTEGENYRLSAEHLANNSCSESHLSGLMPDVAMATASFDALQLVEAHELELDLGDGASHLLQQQQPPQASSSSSSSLLAGASGISTIRLPLGHNQQQQHQQPQQQQQQQQQQRQRQYAGLQTAPYLYHRAIRGNPRLI</sequence>
<name>A0A6H5IBP0_9HYME</name>
<organism evidence="2 3">
    <name type="scientific">Trichogramma brassicae</name>
    <dbReference type="NCBI Taxonomy" id="86971"/>
    <lineage>
        <taxon>Eukaryota</taxon>
        <taxon>Metazoa</taxon>
        <taxon>Ecdysozoa</taxon>
        <taxon>Arthropoda</taxon>
        <taxon>Hexapoda</taxon>
        <taxon>Insecta</taxon>
        <taxon>Pterygota</taxon>
        <taxon>Neoptera</taxon>
        <taxon>Endopterygota</taxon>
        <taxon>Hymenoptera</taxon>
        <taxon>Apocrita</taxon>
        <taxon>Proctotrupomorpha</taxon>
        <taxon>Chalcidoidea</taxon>
        <taxon>Trichogrammatidae</taxon>
        <taxon>Trichogramma</taxon>
    </lineage>
</organism>
<feature type="region of interest" description="Disordered" evidence="1">
    <location>
        <begin position="201"/>
        <end position="225"/>
    </location>
</feature>
<accession>A0A6H5IBP0</accession>
<evidence type="ECO:0000256" key="1">
    <source>
        <dbReference type="SAM" id="MobiDB-lite"/>
    </source>
</evidence>
<evidence type="ECO:0000313" key="2">
    <source>
        <dbReference type="EMBL" id="CAB0035424.1"/>
    </source>
</evidence>